<feature type="domain" description="SH3" evidence="6">
    <location>
        <begin position="221"/>
        <end position="313"/>
    </location>
</feature>
<dbReference type="PANTHER" id="PTHR46037">
    <property type="entry name" value="PROTEIN ENHANCER OF SEVENLESS 2B"/>
    <property type="match status" value="1"/>
</dbReference>
<dbReference type="SUPFAM" id="SSF55550">
    <property type="entry name" value="SH2 domain"/>
    <property type="match status" value="1"/>
</dbReference>
<dbReference type="OrthoDB" id="28357at2759"/>
<dbReference type="Gene3D" id="2.30.30.40">
    <property type="entry name" value="SH3 Domains"/>
    <property type="match status" value="2"/>
</dbReference>
<dbReference type="InterPro" id="IPR036028">
    <property type="entry name" value="SH3-like_dom_sf"/>
</dbReference>
<dbReference type="InterPro" id="IPR043539">
    <property type="entry name" value="Grb2-like"/>
</dbReference>
<feature type="domain" description="SH3" evidence="6">
    <location>
        <begin position="365"/>
        <end position="424"/>
    </location>
</feature>
<comment type="caution">
    <text evidence="7">The sequence shown here is derived from an EMBL/GenBank/DDBJ whole genome shotgun (WGS) entry which is preliminary data.</text>
</comment>
<dbReference type="Pfam" id="PF00017">
    <property type="entry name" value="SH2"/>
    <property type="match status" value="1"/>
</dbReference>
<protein>
    <recommendedName>
        <fullName evidence="9">SH3 domain-containing protein</fullName>
    </recommendedName>
</protein>
<dbReference type="InterPro" id="IPR036860">
    <property type="entry name" value="SH2_dom_sf"/>
</dbReference>
<dbReference type="PROSITE" id="PS50002">
    <property type="entry name" value="SH3"/>
    <property type="match status" value="3"/>
</dbReference>
<dbReference type="PROSITE" id="PS50001">
    <property type="entry name" value="SH2"/>
    <property type="match status" value="1"/>
</dbReference>
<evidence type="ECO:0000259" key="6">
    <source>
        <dbReference type="PROSITE" id="PS50002"/>
    </source>
</evidence>
<dbReference type="InterPro" id="IPR001452">
    <property type="entry name" value="SH3_domain"/>
</dbReference>
<dbReference type="SMART" id="SM00326">
    <property type="entry name" value="SH3"/>
    <property type="match status" value="3"/>
</dbReference>
<dbReference type="Pfam" id="PF07653">
    <property type="entry name" value="SH3_2"/>
    <property type="match status" value="1"/>
</dbReference>
<name>A0A177AXX0_9BILA</name>
<evidence type="ECO:0008006" key="9">
    <source>
        <dbReference type="Google" id="ProtNLM"/>
    </source>
</evidence>
<organism evidence="7 8">
    <name type="scientific">Intoshia linei</name>
    <dbReference type="NCBI Taxonomy" id="1819745"/>
    <lineage>
        <taxon>Eukaryota</taxon>
        <taxon>Metazoa</taxon>
        <taxon>Spiralia</taxon>
        <taxon>Lophotrochozoa</taxon>
        <taxon>Mesozoa</taxon>
        <taxon>Orthonectida</taxon>
        <taxon>Rhopaluridae</taxon>
        <taxon>Intoshia</taxon>
    </lineage>
</organism>
<evidence type="ECO:0000313" key="7">
    <source>
        <dbReference type="EMBL" id="OAF66845.1"/>
    </source>
</evidence>
<gene>
    <name evidence="7" type="ORF">A3Q56_05440</name>
</gene>
<dbReference type="SUPFAM" id="SSF50044">
    <property type="entry name" value="SH3-domain"/>
    <property type="match status" value="3"/>
</dbReference>
<dbReference type="Proteomes" id="UP000078046">
    <property type="component" value="Unassembled WGS sequence"/>
</dbReference>
<dbReference type="CDD" id="cd00174">
    <property type="entry name" value="SH3"/>
    <property type="match status" value="2"/>
</dbReference>
<dbReference type="Pfam" id="PF00018">
    <property type="entry name" value="SH3_1"/>
    <property type="match status" value="2"/>
</dbReference>
<evidence type="ECO:0000256" key="2">
    <source>
        <dbReference type="ARBA" id="ARBA00022999"/>
    </source>
</evidence>
<dbReference type="InterPro" id="IPR000980">
    <property type="entry name" value="SH2"/>
</dbReference>
<dbReference type="EMBL" id="LWCA01000813">
    <property type="protein sequence ID" value="OAF66845.1"/>
    <property type="molecule type" value="Genomic_DNA"/>
</dbReference>
<feature type="domain" description="SH3" evidence="6">
    <location>
        <begin position="2"/>
        <end position="61"/>
    </location>
</feature>
<reference evidence="7 8" key="1">
    <citation type="submission" date="2016-04" db="EMBL/GenBank/DDBJ databases">
        <title>The genome of Intoshia linei affirms orthonectids as highly simplified spiralians.</title>
        <authorList>
            <person name="Mikhailov K.V."/>
            <person name="Slusarev G.S."/>
            <person name="Nikitin M.A."/>
            <person name="Logacheva M.D."/>
            <person name="Penin A."/>
            <person name="Aleoshin V."/>
            <person name="Panchin Y.V."/>
        </authorList>
    </citation>
    <scope>NUCLEOTIDE SEQUENCE [LARGE SCALE GENOMIC DNA]</scope>
    <source>
        <strain evidence="7">Intl2013</strain>
        <tissue evidence="7">Whole animal</tissue>
    </source>
</reference>
<proteinExistence type="predicted"/>
<dbReference type="Gene3D" id="3.30.505.10">
    <property type="entry name" value="SH2 domain"/>
    <property type="match status" value="1"/>
</dbReference>
<evidence type="ECO:0000313" key="8">
    <source>
        <dbReference type="Proteomes" id="UP000078046"/>
    </source>
</evidence>
<accession>A0A177AXX0</accession>
<evidence type="ECO:0000256" key="4">
    <source>
        <dbReference type="PROSITE-ProRule" id="PRU00192"/>
    </source>
</evidence>
<keyword evidence="8" id="KW-1185">Reference proteome</keyword>
<sequence length="671" mass="77992">MFEKATVIAKFNYKAQLPCEITLVVGNKYKLIERKTLWWLVENQEKVRGLAPSNYLKEFKKPRHLHIIKHIRNSLGKNKKLKKENEFNTIKNVNLENFPKVLHVNVYDQKNVENGLVRKIPSHNASKKIYKSNSMRTLDCKSKINKYYSRKISLASIDSIESFLELKAKSAKKKSKFKLFNPIMMNRRCSDNVVHTKMINIDEEEEKIDSNQFNANLEIYTANGMAYVRYSYESLMSDELSIKKGEILSILFKSKDAWWYGEKTNIIYDPDMPHSFYIHTAMKKDAMDNIVKKCDDAKQYGWFPSNYILPLSKDDEEVARIMMSTDFNKSLKKNRYKKAKSAAVKDEHYLKVKNGKNPIRKFKNREIKYAKAIENHNTCENDGLSLKIGDVVEVLKELNGTFMIRDQLDYVGYVPNFVIEIIDSSILSNIQNKKTKHEVLAKISTSNNNQHSVDHEKSFIDSLDNLENKVLHYTTEDALKNDTSKPIDDSSYLSFLTCYINTDDNKQNPPFVPLQDNTQSDNDKNIISKNDMTDKIKKIIETDSLANTTEKTDPIYDFPNVLLRKVALIKEIEKSRCFHKKFNHAMAEILLNQEKHAIGVFLIRPSKNEGQYTMVVKGSEKLRNFHMQIVDNDKIQIGSKEFQSLYEMIKYYSFNPLYKNDLETIFLSGSA</sequence>
<feature type="domain" description="SH2" evidence="5">
    <location>
        <begin position="577"/>
        <end position="653"/>
    </location>
</feature>
<evidence type="ECO:0000256" key="3">
    <source>
        <dbReference type="PROSITE-ProRule" id="PRU00191"/>
    </source>
</evidence>
<evidence type="ECO:0000259" key="5">
    <source>
        <dbReference type="PROSITE" id="PS50001"/>
    </source>
</evidence>
<dbReference type="SMART" id="SM00252">
    <property type="entry name" value="SH2"/>
    <property type="match status" value="1"/>
</dbReference>
<keyword evidence="2 3" id="KW-0727">SH2 domain</keyword>
<dbReference type="AlphaFoldDB" id="A0A177AXX0"/>
<dbReference type="PRINTS" id="PR00452">
    <property type="entry name" value="SH3DOMAIN"/>
</dbReference>
<keyword evidence="1 4" id="KW-0728">SH3 domain</keyword>
<evidence type="ECO:0000256" key="1">
    <source>
        <dbReference type="ARBA" id="ARBA00022443"/>
    </source>
</evidence>